<evidence type="ECO:0008006" key="5">
    <source>
        <dbReference type="Google" id="ProtNLM"/>
    </source>
</evidence>
<dbReference type="InterPro" id="IPR000626">
    <property type="entry name" value="Ubiquitin-like_dom"/>
</dbReference>
<sequence>MVEIDYLPSTKQAQEAEEKAVLEPTSVITSEAQDNAAATEHWITLNFTWSGKAFSLDVAESDRVFDLKAALHDLTSVPPQRQKILGLVKGKLPPDEGRISDLNLITGKKFTLLGTPEGDEVKDPSQLANLPDVVNDLDFDFSQDPAAVKAYKNDQRNIRKVKEASDKLNVNIIHPLREGKKLLVLDIDYTILDTKPLTSGSLPPAECARPGLHEFLEAIYPYYDIQLNSVSSLHMVKPTMFLLLLSAQYLDRSQTSWIWLETKLVELEMIGSDKNYHISFVLDKTCMFTVFSERDGQPMQHSVKALQIIWNHFPQFSAKNTIHVDDLSRNFALNPQCGLKIHAFKNAHSPQAMADQELWKVGRYLVHIAGLPDFQSLSHKTWKDVVKSLPPP</sequence>
<dbReference type="SUPFAM" id="SSF54236">
    <property type="entry name" value="Ubiquitin-like"/>
    <property type="match status" value="1"/>
</dbReference>
<dbReference type="PROSITE" id="PS50969">
    <property type="entry name" value="FCP1"/>
    <property type="match status" value="1"/>
</dbReference>
<evidence type="ECO:0000259" key="1">
    <source>
        <dbReference type="PROSITE" id="PS50053"/>
    </source>
</evidence>
<dbReference type="Proteomes" id="UP001383192">
    <property type="component" value="Unassembled WGS sequence"/>
</dbReference>
<dbReference type="InterPro" id="IPR004274">
    <property type="entry name" value="FCP1_dom"/>
</dbReference>
<reference evidence="3 4" key="1">
    <citation type="submission" date="2024-01" db="EMBL/GenBank/DDBJ databases">
        <title>A draft genome for a cacao thread blight-causing isolate of Paramarasmius palmivorus.</title>
        <authorList>
            <person name="Baruah I.K."/>
            <person name="Bukari Y."/>
            <person name="Amoako-Attah I."/>
            <person name="Meinhardt L.W."/>
            <person name="Bailey B.A."/>
            <person name="Cohen S.P."/>
        </authorList>
    </citation>
    <scope>NUCLEOTIDE SEQUENCE [LARGE SCALE GENOMIC DNA]</scope>
    <source>
        <strain evidence="3 4">GH-12</strain>
    </source>
</reference>
<organism evidence="3 4">
    <name type="scientific">Paramarasmius palmivorus</name>
    <dbReference type="NCBI Taxonomy" id="297713"/>
    <lineage>
        <taxon>Eukaryota</taxon>
        <taxon>Fungi</taxon>
        <taxon>Dikarya</taxon>
        <taxon>Basidiomycota</taxon>
        <taxon>Agaricomycotina</taxon>
        <taxon>Agaricomycetes</taxon>
        <taxon>Agaricomycetidae</taxon>
        <taxon>Agaricales</taxon>
        <taxon>Marasmiineae</taxon>
        <taxon>Marasmiaceae</taxon>
        <taxon>Paramarasmius</taxon>
    </lineage>
</organism>
<dbReference type="GO" id="GO:0090364">
    <property type="term" value="P:regulation of proteasome assembly"/>
    <property type="evidence" value="ECO:0007669"/>
    <property type="project" value="InterPro"/>
</dbReference>
<dbReference type="Gene3D" id="3.10.20.90">
    <property type="entry name" value="Phosphatidylinositol 3-kinase Catalytic Subunit, Chain A, domain 1"/>
    <property type="match status" value="1"/>
</dbReference>
<accession>A0AAW0CRX2</accession>
<gene>
    <name evidence="3" type="ORF">VNI00_009528</name>
</gene>
<keyword evidence="4" id="KW-1185">Reference proteome</keyword>
<dbReference type="InterPro" id="IPR023214">
    <property type="entry name" value="HAD_sf"/>
</dbReference>
<dbReference type="SUPFAM" id="SSF56784">
    <property type="entry name" value="HAD-like"/>
    <property type="match status" value="1"/>
</dbReference>
<comment type="caution">
    <text evidence="3">The sequence shown here is derived from an EMBL/GenBank/DDBJ whole genome shotgun (WGS) entry which is preliminary data.</text>
</comment>
<name>A0AAW0CRX2_9AGAR</name>
<dbReference type="EMBL" id="JAYKXP010000035">
    <property type="protein sequence ID" value="KAK7040932.1"/>
    <property type="molecule type" value="Genomic_DNA"/>
</dbReference>
<dbReference type="InterPro" id="IPR029071">
    <property type="entry name" value="Ubiquitin-like_domsf"/>
</dbReference>
<dbReference type="PROSITE" id="PS50053">
    <property type="entry name" value="UBIQUITIN_2"/>
    <property type="match status" value="1"/>
</dbReference>
<dbReference type="Pfam" id="PF03031">
    <property type="entry name" value="NIF"/>
    <property type="match status" value="2"/>
</dbReference>
<dbReference type="Gene3D" id="3.40.50.1000">
    <property type="entry name" value="HAD superfamily/HAD-like"/>
    <property type="match status" value="1"/>
</dbReference>
<dbReference type="SMART" id="SM00577">
    <property type="entry name" value="CPDc"/>
    <property type="match status" value="1"/>
</dbReference>
<dbReference type="AlphaFoldDB" id="A0AAW0CRX2"/>
<dbReference type="PANTHER" id="PTHR48493">
    <property type="entry name" value="UBIQUITIN-LIKE DOMAIN-CONTAINING CTD PHOSPHATASE 1"/>
    <property type="match status" value="1"/>
</dbReference>
<dbReference type="InterPro" id="IPR036412">
    <property type="entry name" value="HAD-like_sf"/>
</dbReference>
<evidence type="ECO:0000259" key="2">
    <source>
        <dbReference type="PROSITE" id="PS50969"/>
    </source>
</evidence>
<proteinExistence type="predicted"/>
<feature type="domain" description="Ubiquitin-like" evidence="1">
    <location>
        <begin position="43"/>
        <end position="119"/>
    </location>
</feature>
<dbReference type="PANTHER" id="PTHR48493:SF1">
    <property type="entry name" value="UBIQUITIN-LIKE DOMAIN-CONTAINING CTD PHOSPHATASE 1"/>
    <property type="match status" value="1"/>
</dbReference>
<protein>
    <recommendedName>
        <fullName evidence="5">Protein-serine/threonine phosphatase</fullName>
    </recommendedName>
</protein>
<dbReference type="InterPro" id="IPR051658">
    <property type="entry name" value="UBLCP1"/>
</dbReference>
<evidence type="ECO:0000313" key="3">
    <source>
        <dbReference type="EMBL" id="KAK7040932.1"/>
    </source>
</evidence>
<dbReference type="SMART" id="SM00213">
    <property type="entry name" value="UBQ"/>
    <property type="match status" value="1"/>
</dbReference>
<evidence type="ECO:0000313" key="4">
    <source>
        <dbReference type="Proteomes" id="UP001383192"/>
    </source>
</evidence>
<dbReference type="GO" id="GO:0005634">
    <property type="term" value="C:nucleus"/>
    <property type="evidence" value="ECO:0007669"/>
    <property type="project" value="TreeGrafter"/>
</dbReference>
<dbReference type="GO" id="GO:0004722">
    <property type="term" value="F:protein serine/threonine phosphatase activity"/>
    <property type="evidence" value="ECO:0007669"/>
    <property type="project" value="TreeGrafter"/>
</dbReference>
<feature type="domain" description="FCP1 homology" evidence="2">
    <location>
        <begin position="176"/>
        <end position="368"/>
    </location>
</feature>